<feature type="transmembrane region" description="Helical" evidence="9">
    <location>
        <begin position="218"/>
        <end position="240"/>
    </location>
</feature>
<dbReference type="PANTHER" id="PTHR13598">
    <property type="entry name" value="AT07567P-RELATED"/>
    <property type="match status" value="1"/>
</dbReference>
<comment type="caution">
    <text evidence="10">The sequence shown here is derived from an EMBL/GenBank/DDBJ whole genome shotgun (WGS) entry which is preliminary data.</text>
</comment>
<evidence type="ECO:0000256" key="1">
    <source>
        <dbReference type="ARBA" id="ARBA00004575"/>
    </source>
</evidence>
<keyword evidence="11" id="KW-1185">Reference proteome</keyword>
<keyword evidence="5 9" id="KW-1133">Transmembrane helix</keyword>
<dbReference type="GO" id="GO:0005637">
    <property type="term" value="C:nuclear inner membrane"/>
    <property type="evidence" value="ECO:0007669"/>
    <property type="project" value="UniProtKB-SubCell"/>
</dbReference>
<evidence type="ECO:0000256" key="7">
    <source>
        <dbReference type="ARBA" id="ARBA00023242"/>
    </source>
</evidence>
<dbReference type="PANTHER" id="PTHR13598:SF2">
    <property type="entry name" value="NUCLEAR ENVELOPE INTEGRAL MEMBRANE PROTEIN 1"/>
    <property type="match status" value="1"/>
</dbReference>
<feature type="transmembrane region" description="Helical" evidence="9">
    <location>
        <begin position="195"/>
        <end position="212"/>
    </location>
</feature>
<sequence>MAGGMKVAVLPAVGAGPRSWGAGAVWLLLVLCGCLVCGSAGIDLKVVMLQESKVYYMNTSQQSCYKNVLIPKWHDIWTRIQPAVLDPEIRVNSSKLVRVTQVENEEKLKELEQFSIWNFFSSFLKEKLNDTYVNVGLYSTKTCLKVEILEEDTKYSVIVTRSKSYLCFSDGFCGEKGLSFGGGSLLFVSGFDAKLFLIFLFGLMLFFCGDLLSRSQIFYYSTGMGVGIVASLLIIIFILSKFMPKKSPIYIILVGGWSFSLYLIQLVFKNLQEIWRCYWQYLLSYVLTVGFMSFAVCYKYGPLENKRSINLLTWTLQLMGLCFMYSGIQIPHIALGVVIIALCTKNLEYPVHWLYITYRKVCKATEKTVPPRLLTEEEYRIQGEVETRKALEELREYCNSPDCSAWKTISRIQSPKRFADFVEGSFHLTLNEVSVHEQEYGLGSIIAQDELYEQTSSEEEDTDPRYPIVTQQNNFLT</sequence>
<keyword evidence="4" id="KW-0732">Signal</keyword>
<dbReference type="InterPro" id="IPR019358">
    <property type="entry name" value="NEMP_fam"/>
</dbReference>
<dbReference type="Pfam" id="PF10225">
    <property type="entry name" value="NEMP"/>
    <property type="match status" value="1"/>
</dbReference>
<evidence type="ECO:0000256" key="4">
    <source>
        <dbReference type="ARBA" id="ARBA00022729"/>
    </source>
</evidence>
<feature type="transmembrane region" description="Helical" evidence="9">
    <location>
        <begin position="20"/>
        <end position="42"/>
    </location>
</feature>
<dbReference type="PROSITE" id="PS51257">
    <property type="entry name" value="PROKAR_LIPOPROTEIN"/>
    <property type="match status" value="1"/>
</dbReference>
<evidence type="ECO:0000256" key="3">
    <source>
        <dbReference type="ARBA" id="ARBA00022692"/>
    </source>
</evidence>
<dbReference type="EMBL" id="JWIN03000012">
    <property type="protein sequence ID" value="KAB1270474.1"/>
    <property type="molecule type" value="Genomic_DNA"/>
</dbReference>
<dbReference type="AlphaFoldDB" id="A0A5N4DHU1"/>
<comment type="similarity">
    <text evidence="2">Belongs to the NEMP family.</text>
</comment>
<evidence type="ECO:0000313" key="10">
    <source>
        <dbReference type="EMBL" id="KAB1270474.1"/>
    </source>
</evidence>
<evidence type="ECO:0000256" key="5">
    <source>
        <dbReference type="ARBA" id="ARBA00022989"/>
    </source>
</evidence>
<gene>
    <name evidence="10" type="ORF">Cadr_000016561</name>
</gene>
<proteinExistence type="inferred from homology"/>
<evidence type="ECO:0000256" key="6">
    <source>
        <dbReference type="ARBA" id="ARBA00023136"/>
    </source>
</evidence>
<dbReference type="Proteomes" id="UP000299084">
    <property type="component" value="Unassembled WGS sequence"/>
</dbReference>
<reference evidence="10 11" key="1">
    <citation type="journal article" date="2019" name="Mol. Ecol. Resour.">
        <title>Improving Illumina assemblies with Hi-C and long reads: an example with the North African dromedary.</title>
        <authorList>
            <person name="Elbers J.P."/>
            <person name="Rogers M.F."/>
            <person name="Perelman P.L."/>
            <person name="Proskuryakova A.A."/>
            <person name="Serdyukova N.A."/>
            <person name="Johnson W.E."/>
            <person name="Horin P."/>
            <person name="Corander J."/>
            <person name="Murphy D."/>
            <person name="Burger P.A."/>
        </authorList>
    </citation>
    <scope>NUCLEOTIDE SEQUENCE [LARGE SCALE GENOMIC DNA]</scope>
    <source>
        <strain evidence="10">Drom800</strain>
        <tissue evidence="10">Blood</tissue>
    </source>
</reference>
<organism evidence="10 11">
    <name type="scientific">Camelus dromedarius</name>
    <name type="common">Dromedary</name>
    <name type="synonym">Arabian camel</name>
    <dbReference type="NCBI Taxonomy" id="9838"/>
    <lineage>
        <taxon>Eukaryota</taxon>
        <taxon>Metazoa</taxon>
        <taxon>Chordata</taxon>
        <taxon>Craniata</taxon>
        <taxon>Vertebrata</taxon>
        <taxon>Euteleostomi</taxon>
        <taxon>Mammalia</taxon>
        <taxon>Eutheria</taxon>
        <taxon>Laurasiatheria</taxon>
        <taxon>Artiodactyla</taxon>
        <taxon>Tylopoda</taxon>
        <taxon>Camelidae</taxon>
        <taxon>Camelus</taxon>
    </lineage>
</organism>
<feature type="transmembrane region" description="Helical" evidence="9">
    <location>
        <begin position="318"/>
        <end position="342"/>
    </location>
</feature>
<evidence type="ECO:0000256" key="8">
    <source>
        <dbReference type="SAM" id="MobiDB-lite"/>
    </source>
</evidence>
<evidence type="ECO:0000256" key="2">
    <source>
        <dbReference type="ARBA" id="ARBA00005748"/>
    </source>
</evidence>
<feature type="compositionally biased region" description="Acidic residues" evidence="8">
    <location>
        <begin position="453"/>
        <end position="462"/>
    </location>
</feature>
<keyword evidence="3 9" id="KW-0812">Transmembrane</keyword>
<feature type="transmembrane region" description="Helical" evidence="9">
    <location>
        <begin position="278"/>
        <end position="298"/>
    </location>
</feature>
<name>A0A5N4DHU1_CAMDR</name>
<keyword evidence="7" id="KW-0539">Nucleus</keyword>
<evidence type="ECO:0000313" key="11">
    <source>
        <dbReference type="Proteomes" id="UP000299084"/>
    </source>
</evidence>
<evidence type="ECO:0000256" key="9">
    <source>
        <dbReference type="SAM" id="Phobius"/>
    </source>
</evidence>
<feature type="transmembrane region" description="Helical" evidence="9">
    <location>
        <begin position="247"/>
        <end position="266"/>
    </location>
</feature>
<comment type="subcellular location">
    <subcellularLocation>
        <location evidence="1">Nucleus inner membrane</location>
        <topology evidence="1">Multi-pass membrane protein</topology>
        <orientation evidence="1">Nucleoplasmic side</orientation>
    </subcellularLocation>
</comment>
<feature type="region of interest" description="Disordered" evidence="8">
    <location>
        <begin position="453"/>
        <end position="477"/>
    </location>
</feature>
<accession>A0A5N4DHU1</accession>
<protein>
    <submittedName>
        <fullName evidence="10">Nuclear envelope integral membrane protein 1</fullName>
    </submittedName>
</protein>
<keyword evidence="6 9" id="KW-0472">Membrane</keyword>